<name>A0A4Y2DZ97_ARAVE</name>
<evidence type="ECO:0000313" key="2">
    <source>
        <dbReference type="Proteomes" id="UP000499080"/>
    </source>
</evidence>
<gene>
    <name evidence="1" type="ORF">AVEN_236820_1</name>
</gene>
<keyword evidence="2" id="KW-1185">Reference proteome</keyword>
<evidence type="ECO:0000313" key="1">
    <source>
        <dbReference type="EMBL" id="GBM22192.1"/>
    </source>
</evidence>
<sequence>MPNASEVLIKELSRDLADSNGIISIGMKLLTKSNYLKVSQKNLVVPRQMTTCQFNNSSHPLPGKTSSHLSLCAPNLDSSVKRTRPSFATSKNVIPASRKTTLYDCAEGKLLPGRQA</sequence>
<dbReference type="Proteomes" id="UP000499080">
    <property type="component" value="Unassembled WGS sequence"/>
</dbReference>
<dbReference type="EMBL" id="BGPR01091161">
    <property type="protein sequence ID" value="GBM22192.1"/>
    <property type="molecule type" value="Genomic_DNA"/>
</dbReference>
<accession>A0A4Y2DZ97</accession>
<comment type="caution">
    <text evidence="1">The sequence shown here is derived from an EMBL/GenBank/DDBJ whole genome shotgun (WGS) entry which is preliminary data.</text>
</comment>
<dbReference type="AlphaFoldDB" id="A0A4Y2DZ97"/>
<proteinExistence type="predicted"/>
<reference evidence="1 2" key="1">
    <citation type="journal article" date="2019" name="Sci. Rep.">
        <title>Orb-weaving spider Araneus ventricosus genome elucidates the spidroin gene catalogue.</title>
        <authorList>
            <person name="Kono N."/>
            <person name="Nakamura H."/>
            <person name="Ohtoshi R."/>
            <person name="Moran D.A.P."/>
            <person name="Shinohara A."/>
            <person name="Yoshida Y."/>
            <person name="Fujiwara M."/>
            <person name="Mori M."/>
            <person name="Tomita M."/>
            <person name="Arakawa K."/>
        </authorList>
    </citation>
    <scope>NUCLEOTIDE SEQUENCE [LARGE SCALE GENOMIC DNA]</scope>
</reference>
<protein>
    <submittedName>
        <fullName evidence="1">Uncharacterized protein</fullName>
    </submittedName>
</protein>
<organism evidence="1 2">
    <name type="scientific">Araneus ventricosus</name>
    <name type="common">Orbweaver spider</name>
    <name type="synonym">Epeira ventricosa</name>
    <dbReference type="NCBI Taxonomy" id="182803"/>
    <lineage>
        <taxon>Eukaryota</taxon>
        <taxon>Metazoa</taxon>
        <taxon>Ecdysozoa</taxon>
        <taxon>Arthropoda</taxon>
        <taxon>Chelicerata</taxon>
        <taxon>Arachnida</taxon>
        <taxon>Araneae</taxon>
        <taxon>Araneomorphae</taxon>
        <taxon>Entelegynae</taxon>
        <taxon>Araneoidea</taxon>
        <taxon>Araneidae</taxon>
        <taxon>Araneus</taxon>
    </lineage>
</organism>